<dbReference type="InterPro" id="IPR000730">
    <property type="entry name" value="Pr_cel_nuc_antig"/>
</dbReference>
<evidence type="ECO:0000256" key="3">
    <source>
        <dbReference type="RuleBase" id="RU000641"/>
    </source>
</evidence>
<reference evidence="7" key="1">
    <citation type="journal article" date="2022" name="bioRxiv">
        <title>Genomics of Preaxostyla Flagellates Illuminates Evolutionary Transitions and the Path Towards Mitochondrial Loss.</title>
        <authorList>
            <person name="Novak L.V.F."/>
            <person name="Treitli S.C."/>
            <person name="Pyrih J."/>
            <person name="Halakuc P."/>
            <person name="Pipaliya S.V."/>
            <person name="Vacek V."/>
            <person name="Brzon O."/>
            <person name="Soukal P."/>
            <person name="Eme L."/>
            <person name="Dacks J.B."/>
            <person name="Karnkowska A."/>
            <person name="Elias M."/>
            <person name="Hampl V."/>
        </authorList>
    </citation>
    <scope>NUCLEOTIDE SEQUENCE</scope>
    <source>
        <strain evidence="7">RCP-MX</strain>
    </source>
</reference>
<evidence type="ECO:0000259" key="5">
    <source>
        <dbReference type="Pfam" id="PF00705"/>
    </source>
</evidence>
<dbReference type="Gene3D" id="3.70.10.10">
    <property type="match status" value="1"/>
</dbReference>
<dbReference type="Pfam" id="PF00705">
    <property type="entry name" value="PCNA_N"/>
    <property type="match status" value="1"/>
</dbReference>
<dbReference type="PANTHER" id="PTHR11352:SF0">
    <property type="entry name" value="PROLIFERATING CELL NUCLEAR ANTIGEN"/>
    <property type="match status" value="1"/>
</dbReference>
<dbReference type="InterPro" id="IPR046938">
    <property type="entry name" value="DNA_clamp_sf"/>
</dbReference>
<dbReference type="EMBL" id="JAPMOS010000072">
    <property type="protein sequence ID" value="KAJ4456373.1"/>
    <property type="molecule type" value="Genomic_DNA"/>
</dbReference>
<feature type="domain" description="Proliferating cell nuclear antigen PCNA N-terminal" evidence="5">
    <location>
        <begin position="1"/>
        <end position="121"/>
    </location>
</feature>
<keyword evidence="3" id="KW-0539">Nucleus</keyword>
<sequence length="276" mass="30246">MFELRFEAASLLKQIIDAIKELTDQCTIEVSSTGLALQAMDSSHVSLITFKLKAEFFASYRCDRTLNLGLNLKVLNKLLKTVSNTDKATLRAEDDGDQLKLIIESPRRTTTFDVKLIDLEAEVLNINTSEPKATIKMASAEFKQICADLLPLGDTLVMEITKDGISFSVTGSDTSGTVTVRTDAEPAEDEGARTEIQLQEPLTISFALRLLSQFTKATPLSPTVELRVSSDQPLCVSYEIGTDGHGSIQYYLAPKIEDEETVEPTATSAVVDDDDE</sequence>
<accession>A0ABQ8UAP4</accession>
<dbReference type="InterPro" id="IPR022648">
    <property type="entry name" value="Pr_cel_nuc_antig_N"/>
</dbReference>
<evidence type="ECO:0000256" key="2">
    <source>
        <dbReference type="ARBA" id="ARBA00023125"/>
    </source>
</evidence>
<protein>
    <recommendedName>
        <fullName evidence="3">DNA sliding clamp PCNA</fullName>
    </recommendedName>
</protein>
<evidence type="ECO:0000256" key="1">
    <source>
        <dbReference type="ARBA" id="ARBA00010462"/>
    </source>
</evidence>
<name>A0ABQ8UAP4_9EUKA</name>
<dbReference type="HAMAP" id="MF_00317">
    <property type="entry name" value="DNApol_clamp_arch"/>
    <property type="match status" value="1"/>
</dbReference>
<dbReference type="NCBIfam" id="TIGR00590">
    <property type="entry name" value="pcna"/>
    <property type="match status" value="1"/>
</dbReference>
<organism evidence="7 8">
    <name type="scientific">Paratrimastix pyriformis</name>
    <dbReference type="NCBI Taxonomy" id="342808"/>
    <lineage>
        <taxon>Eukaryota</taxon>
        <taxon>Metamonada</taxon>
        <taxon>Preaxostyla</taxon>
        <taxon>Paratrimastigidae</taxon>
        <taxon>Paratrimastix</taxon>
    </lineage>
</organism>
<comment type="function">
    <text evidence="3">This protein is an auxiliary protein of DNA polymerase delta and is involved in the control of eukaryotic DNA replication by increasing the polymerase's processivity during elongation of the leading strand.</text>
</comment>
<proteinExistence type="inferred from homology"/>
<dbReference type="CDD" id="cd00577">
    <property type="entry name" value="PCNA"/>
    <property type="match status" value="1"/>
</dbReference>
<dbReference type="Proteomes" id="UP001141327">
    <property type="component" value="Unassembled WGS sequence"/>
</dbReference>
<gene>
    <name evidence="7" type="ORF">PAPYR_8412</name>
</gene>
<evidence type="ECO:0000259" key="6">
    <source>
        <dbReference type="Pfam" id="PF02747"/>
    </source>
</evidence>
<keyword evidence="2 4" id="KW-0238">DNA-binding</keyword>
<comment type="subcellular location">
    <subcellularLocation>
        <location evidence="3">Nucleus</location>
    </subcellularLocation>
</comment>
<dbReference type="SUPFAM" id="SSF55979">
    <property type="entry name" value="DNA clamp"/>
    <property type="match status" value="2"/>
</dbReference>
<dbReference type="PANTHER" id="PTHR11352">
    <property type="entry name" value="PROLIFERATING CELL NUCLEAR ANTIGEN"/>
    <property type="match status" value="1"/>
</dbReference>
<dbReference type="InterPro" id="IPR022659">
    <property type="entry name" value="Pr_cel_nuc_antig_CS"/>
</dbReference>
<evidence type="ECO:0000256" key="4">
    <source>
        <dbReference type="RuleBase" id="RU003671"/>
    </source>
</evidence>
<dbReference type="InterPro" id="IPR022649">
    <property type="entry name" value="Pr_cel_nuc_antig_C"/>
</dbReference>
<evidence type="ECO:0000313" key="7">
    <source>
        <dbReference type="EMBL" id="KAJ4456373.1"/>
    </source>
</evidence>
<dbReference type="PROSITE" id="PS01251">
    <property type="entry name" value="PCNA_1"/>
    <property type="match status" value="1"/>
</dbReference>
<keyword evidence="4" id="KW-0235">DNA replication</keyword>
<evidence type="ECO:0000313" key="8">
    <source>
        <dbReference type="Proteomes" id="UP001141327"/>
    </source>
</evidence>
<keyword evidence="8" id="KW-1185">Reference proteome</keyword>
<comment type="caution">
    <text evidence="7">The sequence shown here is derived from an EMBL/GenBank/DDBJ whole genome shotgun (WGS) entry which is preliminary data.</text>
</comment>
<feature type="domain" description="Proliferating cell nuclear antigen PCNA C-terminal" evidence="6">
    <location>
        <begin position="126"/>
        <end position="255"/>
    </location>
</feature>
<comment type="similarity">
    <text evidence="1 4">Belongs to the PCNA family.</text>
</comment>
<dbReference type="PRINTS" id="PR00339">
    <property type="entry name" value="PCNACYCLIN"/>
</dbReference>
<dbReference type="Pfam" id="PF02747">
    <property type="entry name" value="PCNA_C"/>
    <property type="match status" value="1"/>
</dbReference>